<feature type="transmembrane region" description="Helical" evidence="2">
    <location>
        <begin position="35"/>
        <end position="57"/>
    </location>
</feature>
<comment type="caution">
    <text evidence="3">The sequence shown here is derived from an EMBL/GenBank/DDBJ whole genome shotgun (WGS) entry which is preliminary data.</text>
</comment>
<keyword evidence="2" id="KW-1133">Transmembrane helix</keyword>
<feature type="region of interest" description="Disordered" evidence="1">
    <location>
        <begin position="1"/>
        <end position="27"/>
    </location>
</feature>
<keyword evidence="2" id="KW-0812">Transmembrane</keyword>
<feature type="transmembrane region" description="Helical" evidence="2">
    <location>
        <begin position="63"/>
        <end position="80"/>
    </location>
</feature>
<keyword evidence="4" id="KW-1185">Reference proteome</keyword>
<feature type="transmembrane region" description="Helical" evidence="2">
    <location>
        <begin position="87"/>
        <end position="107"/>
    </location>
</feature>
<feature type="transmembrane region" description="Helical" evidence="2">
    <location>
        <begin position="113"/>
        <end position="133"/>
    </location>
</feature>
<protein>
    <submittedName>
        <fullName evidence="3">Uncharacterized protein</fullName>
    </submittedName>
</protein>
<gene>
    <name evidence="3" type="ORF">ABVQ20_34035</name>
</gene>
<evidence type="ECO:0000313" key="4">
    <source>
        <dbReference type="Proteomes" id="UP001548832"/>
    </source>
</evidence>
<reference evidence="3 4" key="1">
    <citation type="submission" date="2024-06" db="EMBL/GenBank/DDBJ databases">
        <authorList>
            <person name="Kim D.-U."/>
        </authorList>
    </citation>
    <scope>NUCLEOTIDE SEQUENCE [LARGE SCALE GENOMIC DNA]</scope>
    <source>
        <strain evidence="3 4">KACC15460</strain>
    </source>
</reference>
<keyword evidence="2" id="KW-0472">Membrane</keyword>
<dbReference type="Proteomes" id="UP001548832">
    <property type="component" value="Unassembled WGS sequence"/>
</dbReference>
<sequence>MREQQVTDLRSRLADENPGQAKKGGEMNGTNHIRAVAGIFFVMAALGVLSEITMLILGESLNAVAAFSSVAYAIGAYYFIKGSNVAKILLTVMSIIAFLLEGAIAVVAISDGLAIGTVMLLFAGLSAYCLYALQFSASLRSEFARRSAASRLAEDKAAQHYYDELERKSSQE</sequence>
<evidence type="ECO:0000313" key="3">
    <source>
        <dbReference type="EMBL" id="MET2831979.1"/>
    </source>
</evidence>
<organism evidence="3 4">
    <name type="scientific">Mesorhizobium shangrilense</name>
    <dbReference type="NCBI Taxonomy" id="460060"/>
    <lineage>
        <taxon>Bacteria</taxon>
        <taxon>Pseudomonadati</taxon>
        <taxon>Pseudomonadota</taxon>
        <taxon>Alphaproteobacteria</taxon>
        <taxon>Hyphomicrobiales</taxon>
        <taxon>Phyllobacteriaceae</taxon>
        <taxon>Mesorhizobium</taxon>
    </lineage>
</organism>
<feature type="compositionally biased region" description="Basic and acidic residues" evidence="1">
    <location>
        <begin position="1"/>
        <end position="15"/>
    </location>
</feature>
<evidence type="ECO:0000256" key="2">
    <source>
        <dbReference type="SAM" id="Phobius"/>
    </source>
</evidence>
<dbReference type="RefSeq" id="WP_354464204.1">
    <property type="nucleotide sequence ID" value="NZ_JBEWSZ010000006.1"/>
</dbReference>
<evidence type="ECO:0000256" key="1">
    <source>
        <dbReference type="SAM" id="MobiDB-lite"/>
    </source>
</evidence>
<dbReference type="EMBL" id="JBEWSZ010000006">
    <property type="protein sequence ID" value="MET2831979.1"/>
    <property type="molecule type" value="Genomic_DNA"/>
</dbReference>
<proteinExistence type="predicted"/>
<name>A0ABV2DQ43_9HYPH</name>
<accession>A0ABV2DQ43</accession>